<feature type="compositionally biased region" description="Polar residues" evidence="1">
    <location>
        <begin position="26"/>
        <end position="35"/>
    </location>
</feature>
<keyword evidence="4" id="KW-1185">Reference proteome</keyword>
<name>A0ABT0GT55_9HYPH</name>
<organism evidence="3 4">
    <name type="scientific">Roseibium sediminicola</name>
    <dbReference type="NCBI Taxonomy" id="2933272"/>
    <lineage>
        <taxon>Bacteria</taxon>
        <taxon>Pseudomonadati</taxon>
        <taxon>Pseudomonadota</taxon>
        <taxon>Alphaproteobacteria</taxon>
        <taxon>Hyphomicrobiales</taxon>
        <taxon>Stappiaceae</taxon>
        <taxon>Roseibium</taxon>
    </lineage>
</organism>
<evidence type="ECO:0000313" key="3">
    <source>
        <dbReference type="EMBL" id="MCK7612623.1"/>
    </source>
</evidence>
<dbReference type="RefSeq" id="WP_248153697.1">
    <property type="nucleotide sequence ID" value="NZ_JALNMJ010000006.1"/>
</dbReference>
<protein>
    <submittedName>
        <fullName evidence="3">Uncharacterized protein</fullName>
    </submittedName>
</protein>
<keyword evidence="2" id="KW-0812">Transmembrane</keyword>
<keyword evidence="2" id="KW-0472">Membrane</keyword>
<evidence type="ECO:0000313" key="4">
    <source>
        <dbReference type="Proteomes" id="UP001431221"/>
    </source>
</evidence>
<evidence type="ECO:0000256" key="2">
    <source>
        <dbReference type="SAM" id="Phobius"/>
    </source>
</evidence>
<feature type="compositionally biased region" description="Basic and acidic residues" evidence="1">
    <location>
        <begin position="37"/>
        <end position="54"/>
    </location>
</feature>
<dbReference type="EMBL" id="JALNMJ010000006">
    <property type="protein sequence ID" value="MCK7612623.1"/>
    <property type="molecule type" value="Genomic_DNA"/>
</dbReference>
<reference evidence="3" key="1">
    <citation type="submission" date="2022-04" db="EMBL/GenBank/DDBJ databases">
        <title>Roseibium sp. CAU 1639 isolated from mud.</title>
        <authorList>
            <person name="Kim W."/>
        </authorList>
    </citation>
    <scope>NUCLEOTIDE SEQUENCE</scope>
    <source>
        <strain evidence="3">CAU 1639</strain>
    </source>
</reference>
<proteinExistence type="predicted"/>
<feature type="transmembrane region" description="Helical" evidence="2">
    <location>
        <begin position="67"/>
        <end position="89"/>
    </location>
</feature>
<evidence type="ECO:0000256" key="1">
    <source>
        <dbReference type="SAM" id="MobiDB-lite"/>
    </source>
</evidence>
<feature type="transmembrane region" description="Helical" evidence="2">
    <location>
        <begin position="96"/>
        <end position="113"/>
    </location>
</feature>
<keyword evidence="2" id="KW-1133">Transmembrane helix</keyword>
<dbReference type="Proteomes" id="UP001431221">
    <property type="component" value="Unassembled WGS sequence"/>
</dbReference>
<gene>
    <name evidence="3" type="ORF">M0H32_10655</name>
</gene>
<comment type="caution">
    <text evidence="3">The sequence shown here is derived from an EMBL/GenBank/DDBJ whole genome shotgun (WGS) entry which is preliminary data.</text>
</comment>
<feature type="region of interest" description="Disordered" evidence="1">
    <location>
        <begin position="18"/>
        <end position="55"/>
    </location>
</feature>
<accession>A0ABT0GT55</accession>
<sequence length="116" mass="12238">MDALLSHLTLTFFTGLAHVSAPDRPGSQSAGTAENSEFDKRSQGQGPRSDHKQNFSEAIMRLTPPSLIVFLISLALFVVAVLPMLGVAIPSIGISTIHLLIGSWAVLAAGVLFKGI</sequence>